<feature type="transmembrane region" description="Helical" evidence="2">
    <location>
        <begin position="99"/>
        <end position="120"/>
    </location>
</feature>
<keyword evidence="2" id="KW-1133">Transmembrane helix</keyword>
<name>A0ABP4S2X1_9ACTN</name>
<dbReference type="PANTHER" id="PTHR38441">
    <property type="entry name" value="INTEGRAL MEMBRANE PROTEIN-RELATED"/>
    <property type="match status" value="1"/>
</dbReference>
<sequence>MTHVTVWTPAGHARDTPDARPFSEEGSMTTTPEDNGPPTEVSDADIAAMHDDPRFVELKRTLFRFTVPVLLAALAWYLVYVLLSAYARDFMGIVLFGNINLGLVLGLSQFVVTFYVTWAYNRFTERKFDRQSAELRDDIMNGGGR</sequence>
<evidence type="ECO:0000256" key="2">
    <source>
        <dbReference type="SAM" id="Phobius"/>
    </source>
</evidence>
<keyword evidence="2" id="KW-0472">Membrane</keyword>
<reference evidence="4" key="1">
    <citation type="journal article" date="2019" name="Int. J. Syst. Evol. Microbiol.">
        <title>The Global Catalogue of Microorganisms (GCM) 10K type strain sequencing project: providing services to taxonomists for standard genome sequencing and annotation.</title>
        <authorList>
            <consortium name="The Broad Institute Genomics Platform"/>
            <consortium name="The Broad Institute Genome Sequencing Center for Infectious Disease"/>
            <person name="Wu L."/>
            <person name="Ma J."/>
        </authorList>
    </citation>
    <scope>NUCLEOTIDE SEQUENCE [LARGE SCALE GENOMIC DNA]</scope>
    <source>
        <strain evidence="4">JCM 16001</strain>
    </source>
</reference>
<dbReference type="Pfam" id="PF04341">
    <property type="entry name" value="DUF485"/>
    <property type="match status" value="1"/>
</dbReference>
<evidence type="ECO:0000313" key="4">
    <source>
        <dbReference type="Proteomes" id="UP001499851"/>
    </source>
</evidence>
<dbReference type="InterPro" id="IPR007436">
    <property type="entry name" value="DUF485"/>
</dbReference>
<evidence type="ECO:0000256" key="1">
    <source>
        <dbReference type="SAM" id="MobiDB-lite"/>
    </source>
</evidence>
<feature type="region of interest" description="Disordered" evidence="1">
    <location>
        <begin position="1"/>
        <end position="42"/>
    </location>
</feature>
<protein>
    <submittedName>
        <fullName evidence="3">DUF485 domain-containing protein</fullName>
    </submittedName>
</protein>
<proteinExistence type="predicted"/>
<dbReference type="Proteomes" id="UP001499851">
    <property type="component" value="Unassembled WGS sequence"/>
</dbReference>
<keyword evidence="2" id="KW-0812">Transmembrane</keyword>
<comment type="caution">
    <text evidence="3">The sequence shown here is derived from an EMBL/GenBank/DDBJ whole genome shotgun (WGS) entry which is preliminary data.</text>
</comment>
<dbReference type="PANTHER" id="PTHR38441:SF1">
    <property type="entry name" value="MEMBRANE PROTEIN"/>
    <property type="match status" value="1"/>
</dbReference>
<keyword evidence="4" id="KW-1185">Reference proteome</keyword>
<accession>A0ABP4S2X1</accession>
<dbReference type="EMBL" id="BAAAQF010000004">
    <property type="protein sequence ID" value="GAA1665026.1"/>
    <property type="molecule type" value="Genomic_DNA"/>
</dbReference>
<gene>
    <name evidence="3" type="ORF">GCM10009830_08200</name>
</gene>
<feature type="transmembrane region" description="Helical" evidence="2">
    <location>
        <begin position="62"/>
        <end position="87"/>
    </location>
</feature>
<evidence type="ECO:0000313" key="3">
    <source>
        <dbReference type="EMBL" id="GAA1665026.1"/>
    </source>
</evidence>
<feature type="compositionally biased region" description="Basic and acidic residues" evidence="1">
    <location>
        <begin position="12"/>
        <end position="23"/>
    </location>
</feature>
<organism evidence="3 4">
    <name type="scientific">Glycomyces endophyticus</name>
    <dbReference type="NCBI Taxonomy" id="480996"/>
    <lineage>
        <taxon>Bacteria</taxon>
        <taxon>Bacillati</taxon>
        <taxon>Actinomycetota</taxon>
        <taxon>Actinomycetes</taxon>
        <taxon>Glycomycetales</taxon>
        <taxon>Glycomycetaceae</taxon>
        <taxon>Glycomyces</taxon>
    </lineage>
</organism>